<dbReference type="Proteomes" id="UP000325081">
    <property type="component" value="Unassembled WGS sequence"/>
</dbReference>
<protein>
    <submittedName>
        <fullName evidence="2">18S pre-ribosomal assembly protein gar2-related</fullName>
    </submittedName>
</protein>
<dbReference type="GO" id="GO:0009786">
    <property type="term" value="P:regulation of asymmetric cell division"/>
    <property type="evidence" value="ECO:0007669"/>
    <property type="project" value="InterPro"/>
</dbReference>
<feature type="compositionally biased region" description="Basic and acidic residues" evidence="1">
    <location>
        <begin position="465"/>
        <end position="475"/>
    </location>
</feature>
<comment type="caution">
    <text evidence="2">The sequence shown here is derived from an EMBL/GenBank/DDBJ whole genome shotgun (WGS) entry which is preliminary data.</text>
</comment>
<feature type="region of interest" description="Disordered" evidence="1">
    <location>
        <begin position="104"/>
        <end position="125"/>
    </location>
</feature>
<feature type="region of interest" description="Disordered" evidence="1">
    <location>
        <begin position="238"/>
        <end position="264"/>
    </location>
</feature>
<dbReference type="AlphaFoldDB" id="A0A5A7PGN7"/>
<feature type="compositionally biased region" description="Polar residues" evidence="1">
    <location>
        <begin position="446"/>
        <end position="458"/>
    </location>
</feature>
<feature type="compositionally biased region" description="Basic and acidic residues" evidence="1">
    <location>
        <begin position="238"/>
        <end position="250"/>
    </location>
</feature>
<accession>A0A5A7PGN7</accession>
<dbReference type="PANTHER" id="PTHR33914:SF2">
    <property type="entry name" value="OS02G0582100 PROTEIN"/>
    <property type="match status" value="1"/>
</dbReference>
<gene>
    <name evidence="2" type="ORF">STAS_07923</name>
</gene>
<organism evidence="2 3">
    <name type="scientific">Striga asiatica</name>
    <name type="common">Asiatic witchweed</name>
    <name type="synonym">Buchnera asiatica</name>
    <dbReference type="NCBI Taxonomy" id="4170"/>
    <lineage>
        <taxon>Eukaryota</taxon>
        <taxon>Viridiplantae</taxon>
        <taxon>Streptophyta</taxon>
        <taxon>Embryophyta</taxon>
        <taxon>Tracheophyta</taxon>
        <taxon>Spermatophyta</taxon>
        <taxon>Magnoliopsida</taxon>
        <taxon>eudicotyledons</taxon>
        <taxon>Gunneridae</taxon>
        <taxon>Pentapetalae</taxon>
        <taxon>asterids</taxon>
        <taxon>lamiids</taxon>
        <taxon>Lamiales</taxon>
        <taxon>Orobanchaceae</taxon>
        <taxon>Buchnereae</taxon>
        <taxon>Striga</taxon>
    </lineage>
</organism>
<feature type="region of interest" description="Disordered" evidence="1">
    <location>
        <begin position="334"/>
        <end position="363"/>
    </location>
</feature>
<dbReference type="InterPro" id="IPR040378">
    <property type="entry name" value="BASL"/>
</dbReference>
<keyword evidence="3" id="KW-1185">Reference proteome</keyword>
<dbReference type="PANTHER" id="PTHR33914">
    <property type="entry name" value="18S PRE-RIBOSOMAL ASSEMBLY PROTEIN GAR2-LIKE PROTEIN"/>
    <property type="match status" value="1"/>
</dbReference>
<feature type="compositionally biased region" description="Polar residues" evidence="1">
    <location>
        <begin position="251"/>
        <end position="264"/>
    </location>
</feature>
<evidence type="ECO:0000256" key="1">
    <source>
        <dbReference type="SAM" id="MobiDB-lite"/>
    </source>
</evidence>
<evidence type="ECO:0000313" key="2">
    <source>
        <dbReference type="EMBL" id="GER31884.1"/>
    </source>
</evidence>
<proteinExistence type="predicted"/>
<dbReference type="OrthoDB" id="1911032at2759"/>
<feature type="region of interest" description="Disordered" evidence="1">
    <location>
        <begin position="429"/>
        <end position="480"/>
    </location>
</feature>
<feature type="compositionally biased region" description="Basic and acidic residues" evidence="1">
    <location>
        <begin position="348"/>
        <end position="363"/>
    </location>
</feature>
<name>A0A5A7PGN7_STRAF</name>
<reference evidence="3" key="1">
    <citation type="journal article" date="2019" name="Curr. Biol.">
        <title>Genome Sequence of Striga asiatica Provides Insight into the Evolution of Plant Parasitism.</title>
        <authorList>
            <person name="Yoshida S."/>
            <person name="Kim S."/>
            <person name="Wafula E.K."/>
            <person name="Tanskanen J."/>
            <person name="Kim Y.M."/>
            <person name="Honaas L."/>
            <person name="Yang Z."/>
            <person name="Spallek T."/>
            <person name="Conn C.E."/>
            <person name="Ichihashi Y."/>
            <person name="Cheong K."/>
            <person name="Cui S."/>
            <person name="Der J.P."/>
            <person name="Gundlach H."/>
            <person name="Jiao Y."/>
            <person name="Hori C."/>
            <person name="Ishida J.K."/>
            <person name="Kasahara H."/>
            <person name="Kiba T."/>
            <person name="Kim M.S."/>
            <person name="Koo N."/>
            <person name="Laohavisit A."/>
            <person name="Lee Y.H."/>
            <person name="Lumba S."/>
            <person name="McCourt P."/>
            <person name="Mortimer J.C."/>
            <person name="Mutuku J.M."/>
            <person name="Nomura T."/>
            <person name="Sasaki-Sekimoto Y."/>
            <person name="Seto Y."/>
            <person name="Wang Y."/>
            <person name="Wakatake T."/>
            <person name="Sakakibara H."/>
            <person name="Demura T."/>
            <person name="Yamaguchi S."/>
            <person name="Yoneyama K."/>
            <person name="Manabe R.I."/>
            <person name="Nelson D.C."/>
            <person name="Schulman A.H."/>
            <person name="Timko M.P."/>
            <person name="dePamphilis C.W."/>
            <person name="Choi D."/>
            <person name="Shirasu K."/>
        </authorList>
    </citation>
    <scope>NUCLEOTIDE SEQUENCE [LARGE SCALE GENOMIC DNA]</scope>
    <source>
        <strain evidence="3">cv. UVA1</strain>
    </source>
</reference>
<dbReference type="EMBL" id="BKCP01004516">
    <property type="protein sequence ID" value="GER31884.1"/>
    <property type="molecule type" value="Genomic_DNA"/>
</dbReference>
<sequence>MEGKFTYRCLIRQARKTKGKIPNFKSTVLCCPHTHKKRVLDCAAQYDMKENQDTANFSSESFTMETDHLTLKSKEIYVPDDSRINFDPPAFEKKVRDENGKDIVAVSGDNESGTIDSPRKDDQGRLLDNLRGWEKDYDQSSQVTHEKESRNQISIEHESFVTVKEFTLCNENEYSISRRGASDLSEPVTNVFTDKNVLEYELPELEVMKDIWVDNEKIKGASSIEVDNGCAASQCEAKEDNDGKSLDHESLNSPSFGLSGESTAKNYDPQIAGAKFALTNNREEDSAADEKFPIQEYGTHDSLRSLLDSLDGEGNKPTQLPDQRLDCFAPQIPTQISVPDVPNESSSEDGKGKPDEDVQPKSMLHDINVETRIITSNFSDAEKVQCTSSSISLPHQQSPTAEDMYPDFLSADSKIHPVCSKIDTEENACEQHKEGNSDDSCPEGQVQFSGDKSHSPANDNAPAVKPDEEQQEHGETSFSAVTYSGPIALSGSLSYRSDASTTSTRSFAFPILQPEWNSSPVRMAKADRRHYRKHKGWRSGILCCRF</sequence>
<evidence type="ECO:0000313" key="3">
    <source>
        <dbReference type="Proteomes" id="UP000325081"/>
    </source>
</evidence>